<dbReference type="AlphaFoldDB" id="A0A5A7PVL5"/>
<gene>
    <name evidence="1" type="ORF">STAS_12965</name>
</gene>
<dbReference type="Proteomes" id="UP000325081">
    <property type="component" value="Unassembled WGS sequence"/>
</dbReference>
<sequence>MAIQNYEYLSDVSLYRLYWPLNRIKTSGAVEDIMVDIHGGMKGRVGICHLKAPTCRRLECTMQNIADSFTNTYSSRCYKGVTVIESHRKHAAATASRKFKVEIIPVKTN</sequence>
<feature type="non-terminal residue" evidence="1">
    <location>
        <position position="109"/>
    </location>
</feature>
<organism evidence="1 2">
    <name type="scientific">Striga asiatica</name>
    <name type="common">Asiatic witchweed</name>
    <name type="synonym">Buchnera asiatica</name>
    <dbReference type="NCBI Taxonomy" id="4170"/>
    <lineage>
        <taxon>Eukaryota</taxon>
        <taxon>Viridiplantae</taxon>
        <taxon>Streptophyta</taxon>
        <taxon>Embryophyta</taxon>
        <taxon>Tracheophyta</taxon>
        <taxon>Spermatophyta</taxon>
        <taxon>Magnoliopsida</taxon>
        <taxon>eudicotyledons</taxon>
        <taxon>Gunneridae</taxon>
        <taxon>Pentapetalae</taxon>
        <taxon>asterids</taxon>
        <taxon>lamiids</taxon>
        <taxon>Lamiales</taxon>
        <taxon>Orobanchaceae</taxon>
        <taxon>Buchnereae</taxon>
        <taxon>Striga</taxon>
    </lineage>
</organism>
<protein>
    <submittedName>
        <fullName evidence="1">3-ketoacyl-CoA thiolase</fullName>
    </submittedName>
</protein>
<comment type="caution">
    <text evidence="1">The sequence shown here is derived from an EMBL/GenBank/DDBJ whole genome shotgun (WGS) entry which is preliminary data.</text>
</comment>
<reference evidence="2" key="1">
    <citation type="journal article" date="2019" name="Curr. Biol.">
        <title>Genome Sequence of Striga asiatica Provides Insight into the Evolution of Plant Parasitism.</title>
        <authorList>
            <person name="Yoshida S."/>
            <person name="Kim S."/>
            <person name="Wafula E.K."/>
            <person name="Tanskanen J."/>
            <person name="Kim Y.M."/>
            <person name="Honaas L."/>
            <person name="Yang Z."/>
            <person name="Spallek T."/>
            <person name="Conn C.E."/>
            <person name="Ichihashi Y."/>
            <person name="Cheong K."/>
            <person name="Cui S."/>
            <person name="Der J.P."/>
            <person name="Gundlach H."/>
            <person name="Jiao Y."/>
            <person name="Hori C."/>
            <person name="Ishida J.K."/>
            <person name="Kasahara H."/>
            <person name="Kiba T."/>
            <person name="Kim M.S."/>
            <person name="Koo N."/>
            <person name="Laohavisit A."/>
            <person name="Lee Y.H."/>
            <person name="Lumba S."/>
            <person name="McCourt P."/>
            <person name="Mortimer J.C."/>
            <person name="Mutuku J.M."/>
            <person name="Nomura T."/>
            <person name="Sasaki-Sekimoto Y."/>
            <person name="Seto Y."/>
            <person name="Wang Y."/>
            <person name="Wakatake T."/>
            <person name="Sakakibara H."/>
            <person name="Demura T."/>
            <person name="Yamaguchi S."/>
            <person name="Yoneyama K."/>
            <person name="Manabe R.I."/>
            <person name="Nelson D.C."/>
            <person name="Schulman A.H."/>
            <person name="Timko M.P."/>
            <person name="dePamphilis C.W."/>
            <person name="Choi D."/>
            <person name="Shirasu K."/>
        </authorList>
    </citation>
    <scope>NUCLEOTIDE SEQUENCE [LARGE SCALE GENOMIC DNA]</scope>
    <source>
        <strain evidence="2">cv. UVA1</strain>
    </source>
</reference>
<name>A0A5A7PVL5_STRAF</name>
<keyword evidence="2" id="KW-1185">Reference proteome</keyword>
<dbReference type="EMBL" id="BKCP01005183">
    <property type="protein sequence ID" value="GER36612.1"/>
    <property type="molecule type" value="Genomic_DNA"/>
</dbReference>
<accession>A0A5A7PVL5</accession>
<proteinExistence type="predicted"/>
<evidence type="ECO:0000313" key="1">
    <source>
        <dbReference type="EMBL" id="GER36612.1"/>
    </source>
</evidence>
<evidence type="ECO:0000313" key="2">
    <source>
        <dbReference type="Proteomes" id="UP000325081"/>
    </source>
</evidence>